<proteinExistence type="predicted"/>
<evidence type="ECO:0000256" key="1">
    <source>
        <dbReference type="SAM" id="MobiDB-lite"/>
    </source>
</evidence>
<dbReference type="Proteomes" id="UP000801492">
    <property type="component" value="Unassembled WGS sequence"/>
</dbReference>
<sequence>MYEYIKHYIHEAVKEALRNLRKNTSKKPYWWDKGIENEITTKREKYEKYLSSKSSTDKIKYKKAEYMARLKKNRIEEEYANIEKEEQAGFRADRSTVDHLFAITQVIEKKLGQKMTNDGTLDEAIKDRNTQGRIAIRTMNSVLWGKNRPDDRAGKERIPPGSEYALRKPAGAIEEEALAPDERGVRESCGGDQWRKSL</sequence>
<organism evidence="2 3">
    <name type="scientific">Ignelater luminosus</name>
    <name type="common">Cucubano</name>
    <name type="synonym">Pyrophorus luminosus</name>
    <dbReference type="NCBI Taxonomy" id="2038154"/>
    <lineage>
        <taxon>Eukaryota</taxon>
        <taxon>Metazoa</taxon>
        <taxon>Ecdysozoa</taxon>
        <taxon>Arthropoda</taxon>
        <taxon>Hexapoda</taxon>
        <taxon>Insecta</taxon>
        <taxon>Pterygota</taxon>
        <taxon>Neoptera</taxon>
        <taxon>Endopterygota</taxon>
        <taxon>Coleoptera</taxon>
        <taxon>Polyphaga</taxon>
        <taxon>Elateriformia</taxon>
        <taxon>Elateroidea</taxon>
        <taxon>Elateridae</taxon>
        <taxon>Agrypninae</taxon>
        <taxon>Pyrophorini</taxon>
        <taxon>Ignelater</taxon>
    </lineage>
</organism>
<feature type="region of interest" description="Disordered" evidence="1">
    <location>
        <begin position="146"/>
        <end position="198"/>
    </location>
</feature>
<name>A0A8K0CIG3_IGNLU</name>
<dbReference type="EMBL" id="VTPC01090039">
    <property type="protein sequence ID" value="KAF2885093.1"/>
    <property type="molecule type" value="Genomic_DNA"/>
</dbReference>
<keyword evidence="3" id="KW-1185">Reference proteome</keyword>
<dbReference type="AlphaFoldDB" id="A0A8K0CIG3"/>
<accession>A0A8K0CIG3</accession>
<reference evidence="2" key="1">
    <citation type="submission" date="2019-08" db="EMBL/GenBank/DDBJ databases">
        <title>The genome of the North American firefly Photinus pyralis.</title>
        <authorList>
            <consortium name="Photinus pyralis genome working group"/>
            <person name="Fallon T.R."/>
            <person name="Sander Lower S.E."/>
            <person name="Weng J.-K."/>
        </authorList>
    </citation>
    <scope>NUCLEOTIDE SEQUENCE</scope>
    <source>
        <strain evidence="2">TRF0915ILg1</strain>
        <tissue evidence="2">Whole body</tissue>
    </source>
</reference>
<evidence type="ECO:0000313" key="3">
    <source>
        <dbReference type="Proteomes" id="UP000801492"/>
    </source>
</evidence>
<protein>
    <submittedName>
        <fullName evidence="2">Uncharacterized protein</fullName>
    </submittedName>
</protein>
<evidence type="ECO:0000313" key="2">
    <source>
        <dbReference type="EMBL" id="KAF2885093.1"/>
    </source>
</evidence>
<feature type="compositionally biased region" description="Basic and acidic residues" evidence="1">
    <location>
        <begin position="147"/>
        <end position="158"/>
    </location>
</feature>
<gene>
    <name evidence="2" type="ORF">ILUMI_21096</name>
</gene>
<comment type="caution">
    <text evidence="2">The sequence shown here is derived from an EMBL/GenBank/DDBJ whole genome shotgun (WGS) entry which is preliminary data.</text>
</comment>